<feature type="transmembrane region" description="Helical" evidence="6">
    <location>
        <begin position="103"/>
        <end position="124"/>
    </location>
</feature>
<keyword evidence="2" id="KW-0813">Transport</keyword>
<feature type="transmembrane region" description="Helical" evidence="6">
    <location>
        <begin position="227"/>
        <end position="246"/>
    </location>
</feature>
<sequence>MNKAIGEHSWIPLILVACASFIITLDTTFMNVSISQVVADLNTDVSTIQMTMSFYTLITAAFMLLSTKLQDIVGKKKLFLIGAVLYGIGTFIAAISQSDTMLFIGWAVIEGFAGALMTPATVSIISGTYSGERRTFALAIESVMVALSAAVGPIFGGIMTTFLSWRYGFACELIIVIFILVMQKRIPDFEPTESKSDLDITGSIISFVGLILFVLGILMLSEDTNTSIAVIILGIIALAGFAVFEIRRKRKDKVPLLDMDLFGDRNLRVGTAIILLSYIVMGGGLFAVSLFMQSVLELNAFNTGLTILPLTLGLLIFAVAAPGLTGKLNHKSLMAIGSIIAIIGCLILTFQFRLNTTMLDLMPGMFVLGSGLGFIMALSTDIALINIPDESQNNASGIATTGQTLGESMGTAIIGIILILGVIGGIGDAVDIYAPDHSNDEQFHQDIYNYFQKVGNINDVKSQESIVVNIADTVIQNAMGFVMLVTTIIMAIVFVLTFRLKDRQIRKQ</sequence>
<feature type="transmembrane region" description="Helical" evidence="6">
    <location>
        <begin position="164"/>
        <end position="182"/>
    </location>
</feature>
<evidence type="ECO:0000256" key="2">
    <source>
        <dbReference type="ARBA" id="ARBA00022448"/>
    </source>
</evidence>
<dbReference type="GO" id="GO:0016020">
    <property type="term" value="C:membrane"/>
    <property type="evidence" value="ECO:0007669"/>
    <property type="project" value="UniProtKB-SubCell"/>
</dbReference>
<evidence type="ECO:0000259" key="7">
    <source>
        <dbReference type="PROSITE" id="PS50850"/>
    </source>
</evidence>
<feature type="transmembrane region" description="Helical" evidence="6">
    <location>
        <begin position="78"/>
        <end position="97"/>
    </location>
</feature>
<dbReference type="AlphaFoldDB" id="A0A8T3VK31"/>
<dbReference type="CDD" id="cd17321">
    <property type="entry name" value="MFS_MMR_MDR_like"/>
    <property type="match status" value="1"/>
</dbReference>
<feature type="transmembrane region" description="Helical" evidence="6">
    <location>
        <begin position="333"/>
        <end position="352"/>
    </location>
</feature>
<dbReference type="PROSITE" id="PS51257">
    <property type="entry name" value="PROKAR_LIPOPROTEIN"/>
    <property type="match status" value="1"/>
</dbReference>
<dbReference type="SUPFAM" id="SSF103473">
    <property type="entry name" value="MFS general substrate transporter"/>
    <property type="match status" value="1"/>
</dbReference>
<proteinExistence type="predicted"/>
<dbReference type="Gene3D" id="1.20.1720.10">
    <property type="entry name" value="Multidrug resistance protein D"/>
    <property type="match status" value="1"/>
</dbReference>
<dbReference type="InterPro" id="IPR020846">
    <property type="entry name" value="MFS_dom"/>
</dbReference>
<dbReference type="GO" id="GO:0022857">
    <property type="term" value="F:transmembrane transporter activity"/>
    <property type="evidence" value="ECO:0007669"/>
    <property type="project" value="InterPro"/>
</dbReference>
<dbReference type="Pfam" id="PF07690">
    <property type="entry name" value="MFS_1"/>
    <property type="match status" value="1"/>
</dbReference>
<keyword evidence="4 6" id="KW-1133">Transmembrane helix</keyword>
<dbReference type="PANTHER" id="PTHR42718:SF9">
    <property type="entry name" value="MAJOR FACILITATOR SUPERFAMILY MULTIDRUG TRANSPORTER MFSC"/>
    <property type="match status" value="1"/>
</dbReference>
<keyword evidence="3 6" id="KW-0812">Transmembrane</keyword>
<gene>
    <name evidence="8" type="ORF">E7Z74_09615</name>
</gene>
<feature type="transmembrane region" description="Helical" evidence="6">
    <location>
        <begin position="12"/>
        <end position="34"/>
    </location>
</feature>
<dbReference type="InterPro" id="IPR011701">
    <property type="entry name" value="MFS"/>
</dbReference>
<feature type="transmembrane region" description="Helical" evidence="6">
    <location>
        <begin position="203"/>
        <end position="221"/>
    </location>
</feature>
<evidence type="ECO:0000256" key="4">
    <source>
        <dbReference type="ARBA" id="ARBA00022989"/>
    </source>
</evidence>
<evidence type="ECO:0000313" key="8">
    <source>
        <dbReference type="EMBL" id="MBE6511493.1"/>
    </source>
</evidence>
<feature type="transmembrane region" description="Helical" evidence="6">
    <location>
        <begin position="364"/>
        <end position="387"/>
    </location>
</feature>
<comment type="subcellular location">
    <subcellularLocation>
        <location evidence="1">Membrane</location>
        <topology evidence="1">Multi-pass membrane protein</topology>
    </subcellularLocation>
</comment>
<protein>
    <submittedName>
        <fullName evidence="8">MFS transporter</fullName>
    </submittedName>
</protein>
<evidence type="ECO:0000256" key="6">
    <source>
        <dbReference type="SAM" id="Phobius"/>
    </source>
</evidence>
<feature type="transmembrane region" description="Helical" evidence="6">
    <location>
        <begin position="408"/>
        <end position="427"/>
    </location>
</feature>
<dbReference type="Proteomes" id="UP000713479">
    <property type="component" value="Unassembled WGS sequence"/>
</dbReference>
<feature type="transmembrane region" description="Helical" evidence="6">
    <location>
        <begin position="46"/>
        <end position="66"/>
    </location>
</feature>
<keyword evidence="5 6" id="KW-0472">Membrane</keyword>
<evidence type="ECO:0000256" key="1">
    <source>
        <dbReference type="ARBA" id="ARBA00004141"/>
    </source>
</evidence>
<name>A0A8T3VK31_9EURY</name>
<feature type="transmembrane region" description="Helical" evidence="6">
    <location>
        <begin position="298"/>
        <end position="321"/>
    </location>
</feature>
<dbReference type="PROSITE" id="PS50850">
    <property type="entry name" value="MFS"/>
    <property type="match status" value="1"/>
</dbReference>
<evidence type="ECO:0000313" key="9">
    <source>
        <dbReference type="Proteomes" id="UP000713479"/>
    </source>
</evidence>
<feature type="transmembrane region" description="Helical" evidence="6">
    <location>
        <begin position="267"/>
        <end position="292"/>
    </location>
</feature>
<dbReference type="Gene3D" id="1.20.1250.20">
    <property type="entry name" value="MFS general substrate transporter like domains"/>
    <property type="match status" value="1"/>
</dbReference>
<feature type="transmembrane region" description="Helical" evidence="6">
    <location>
        <begin position="136"/>
        <end position="158"/>
    </location>
</feature>
<feature type="transmembrane region" description="Helical" evidence="6">
    <location>
        <begin position="478"/>
        <end position="498"/>
    </location>
</feature>
<dbReference type="InterPro" id="IPR036259">
    <property type="entry name" value="MFS_trans_sf"/>
</dbReference>
<organism evidence="8 9">
    <name type="scientific">Methanobrevibacter millerae</name>
    <dbReference type="NCBI Taxonomy" id="230361"/>
    <lineage>
        <taxon>Archaea</taxon>
        <taxon>Methanobacteriati</taxon>
        <taxon>Methanobacteriota</taxon>
        <taxon>Methanomada group</taxon>
        <taxon>Methanobacteria</taxon>
        <taxon>Methanobacteriales</taxon>
        <taxon>Methanobacteriaceae</taxon>
        <taxon>Methanobrevibacter</taxon>
    </lineage>
</organism>
<feature type="domain" description="Major facilitator superfamily (MFS) profile" evidence="7">
    <location>
        <begin position="12"/>
        <end position="503"/>
    </location>
</feature>
<accession>A0A8T3VK31</accession>
<dbReference type="PRINTS" id="PR01036">
    <property type="entry name" value="TCRTETB"/>
</dbReference>
<comment type="caution">
    <text evidence="8">The sequence shown here is derived from an EMBL/GenBank/DDBJ whole genome shotgun (WGS) entry which is preliminary data.</text>
</comment>
<evidence type="ECO:0000256" key="3">
    <source>
        <dbReference type="ARBA" id="ARBA00022692"/>
    </source>
</evidence>
<reference evidence="8" key="1">
    <citation type="submission" date="2019-04" db="EMBL/GenBank/DDBJ databases">
        <title>Evolution of Biomass-Degrading Anaerobic Consortia Revealed by Metagenomics.</title>
        <authorList>
            <person name="Peng X."/>
        </authorList>
    </citation>
    <scope>NUCLEOTIDE SEQUENCE</scope>
    <source>
        <strain evidence="8">SIG13</strain>
    </source>
</reference>
<evidence type="ECO:0000256" key="5">
    <source>
        <dbReference type="ARBA" id="ARBA00023136"/>
    </source>
</evidence>
<dbReference type="PANTHER" id="PTHR42718">
    <property type="entry name" value="MAJOR FACILITATOR SUPERFAMILY MULTIDRUG TRANSPORTER MFSC"/>
    <property type="match status" value="1"/>
</dbReference>
<dbReference type="EMBL" id="SUTF01000018">
    <property type="protein sequence ID" value="MBE6511493.1"/>
    <property type="molecule type" value="Genomic_DNA"/>
</dbReference>